<comment type="caution">
    <text evidence="1">The sequence shown here is derived from an EMBL/GenBank/DDBJ whole genome shotgun (WGS) entry which is preliminary data.</text>
</comment>
<sequence>MTSKKFSLPVQSTVTNIPFDFAFIVGYQQYPCAKISAINLCRTVQNLLLCDSTCTEMTITTPDNNGFFKNFIDFVNGGKEVVLNKQNIFFFRNLSVELQCDKLAECISNVTIQNAKVSIVFEKLIESNPYQNDVEKYLQAYQYELRFIASKLSELIKNTKFDKFNKVPLEVIEVILDPKIRCTVQWSDLFSLVYAIVKLNEKDERYLSLFSQIPFEQIDSKNAKQFYEMIKGKEVSGSLWLAMTKRLKCNVK</sequence>
<evidence type="ECO:0000313" key="1">
    <source>
        <dbReference type="EMBL" id="KAK8881681.1"/>
    </source>
</evidence>
<gene>
    <name evidence="1" type="ORF">M9Y10_004441</name>
</gene>
<dbReference type="EMBL" id="JAPFFF010000010">
    <property type="protein sequence ID" value="KAK8881681.1"/>
    <property type="molecule type" value="Genomic_DNA"/>
</dbReference>
<dbReference type="Proteomes" id="UP001470230">
    <property type="component" value="Unassembled WGS sequence"/>
</dbReference>
<organism evidence="1 2">
    <name type="scientific">Tritrichomonas musculus</name>
    <dbReference type="NCBI Taxonomy" id="1915356"/>
    <lineage>
        <taxon>Eukaryota</taxon>
        <taxon>Metamonada</taxon>
        <taxon>Parabasalia</taxon>
        <taxon>Tritrichomonadida</taxon>
        <taxon>Tritrichomonadidae</taxon>
        <taxon>Tritrichomonas</taxon>
    </lineage>
</organism>
<evidence type="ECO:0000313" key="2">
    <source>
        <dbReference type="Proteomes" id="UP001470230"/>
    </source>
</evidence>
<proteinExistence type="predicted"/>
<reference evidence="1 2" key="1">
    <citation type="submission" date="2024-04" db="EMBL/GenBank/DDBJ databases">
        <title>Tritrichomonas musculus Genome.</title>
        <authorList>
            <person name="Alves-Ferreira E."/>
            <person name="Grigg M."/>
            <person name="Lorenzi H."/>
            <person name="Galac M."/>
        </authorList>
    </citation>
    <scope>NUCLEOTIDE SEQUENCE [LARGE SCALE GENOMIC DNA]</scope>
    <source>
        <strain evidence="1 2">EAF2021</strain>
    </source>
</reference>
<name>A0ABR2JS15_9EUKA</name>
<accession>A0ABR2JS15</accession>
<protein>
    <submittedName>
        <fullName evidence="1">Uncharacterized protein</fullName>
    </submittedName>
</protein>
<keyword evidence="2" id="KW-1185">Reference proteome</keyword>